<name>A0ABN9E1C2_9NEOB</name>
<accession>A0ABN9E1C2</accession>
<dbReference type="Proteomes" id="UP001162483">
    <property type="component" value="Unassembled WGS sequence"/>
</dbReference>
<sequence length="47" mass="5449">MRCPWYLLHRLFRVWARTQGPHDPLLPGGPYELSACPCPSLLSTQFH</sequence>
<proteinExistence type="predicted"/>
<keyword evidence="2" id="KW-1185">Reference proteome</keyword>
<gene>
    <name evidence="1" type="ORF">SPARVUS_LOCUS8966107</name>
</gene>
<evidence type="ECO:0000313" key="1">
    <source>
        <dbReference type="EMBL" id="CAI9578699.1"/>
    </source>
</evidence>
<reference evidence="1" key="1">
    <citation type="submission" date="2023-05" db="EMBL/GenBank/DDBJ databases">
        <authorList>
            <person name="Stuckert A."/>
        </authorList>
    </citation>
    <scope>NUCLEOTIDE SEQUENCE</scope>
</reference>
<dbReference type="EMBL" id="CATNWA010015027">
    <property type="protein sequence ID" value="CAI9578699.1"/>
    <property type="molecule type" value="Genomic_DNA"/>
</dbReference>
<comment type="caution">
    <text evidence="1">The sequence shown here is derived from an EMBL/GenBank/DDBJ whole genome shotgun (WGS) entry which is preliminary data.</text>
</comment>
<protein>
    <submittedName>
        <fullName evidence="1">Uncharacterized protein</fullName>
    </submittedName>
</protein>
<organism evidence="1 2">
    <name type="scientific">Staurois parvus</name>
    <dbReference type="NCBI Taxonomy" id="386267"/>
    <lineage>
        <taxon>Eukaryota</taxon>
        <taxon>Metazoa</taxon>
        <taxon>Chordata</taxon>
        <taxon>Craniata</taxon>
        <taxon>Vertebrata</taxon>
        <taxon>Euteleostomi</taxon>
        <taxon>Amphibia</taxon>
        <taxon>Batrachia</taxon>
        <taxon>Anura</taxon>
        <taxon>Neobatrachia</taxon>
        <taxon>Ranoidea</taxon>
        <taxon>Ranidae</taxon>
        <taxon>Staurois</taxon>
    </lineage>
</organism>
<evidence type="ECO:0000313" key="2">
    <source>
        <dbReference type="Proteomes" id="UP001162483"/>
    </source>
</evidence>